<feature type="domain" description="DUF3741" evidence="2">
    <location>
        <begin position="280"/>
        <end position="323"/>
    </location>
</feature>
<accession>A0A6P6B8I3</accession>
<dbReference type="InterPro" id="IPR025486">
    <property type="entry name" value="DUF4378"/>
</dbReference>
<feature type="compositionally biased region" description="Polar residues" evidence="1">
    <location>
        <begin position="338"/>
        <end position="355"/>
    </location>
</feature>
<dbReference type="Proteomes" id="UP000515121">
    <property type="component" value="Unplaced"/>
</dbReference>
<dbReference type="Pfam" id="PF14309">
    <property type="entry name" value="DUF4378"/>
    <property type="match status" value="1"/>
</dbReference>
<feature type="region of interest" description="Disordered" evidence="1">
    <location>
        <begin position="170"/>
        <end position="201"/>
    </location>
</feature>
<sequence length="1003" mass="114165">MSFTFRFISDVMQYLTVSSFFPWVISCSGVYLILCEWTHKMRRSTNPPKMDRRLPRSQALKSPLLSPKSPALYEKYKSGCAWGLIHFFDFRQVHCHGKLISDKKLAKRRAKGDRYTKNRPNFTSNEEKDQYNDALDNKNLAVNSRQPEVKKVIQEKMFVKHRTKKNTAIAEMQTLQSNPKLVGHSKDHRKASKSSKKSCCLPSRDYDAAAEGYRQPSDQNMVDQSPNKNNLVSVTEAYGNDVHINNGGNYKSIRGRKHGHHSEINLRVHMNEAVEAFVNRKLTDGDNLSRNEVAYQSKNFIDALEALNSNKELFMKLLQDPNSLLVKHVQDLRDSQAEKQQPQSSSKAKTSQCQTKEAGEYEGPANVQMFESCDRCLSKASDILRSLNTTVVQRAGIQTCPDRISNWPSPQSHYSLRIKERSVRPAFLPFEHMKRKLRHAMKVNKKEQFQMSLDGVQKSPHDFVKFEDCGTEMSKRVNESVSASKSYLNVGKMSESSHKVNRRDGMSQAQNFGSGIGSKVASSTESCLRTSNLLTVRHLKGKFHPTKHLLDMSNTGNEDFSRKHTLRTLDRLISLPEYDLLHAIYPGREEEHDFASQQMRFSPYRKFSTVNGYKWRVQKEKKSGCLSSSLIKNLGAQPVLNKEKPDDRLQSAKKSISGDLYTTTKEFQTVYSLGEDLSHKVNQTSVCPRKVMERNHAVMWDKRKSNALEVALEPSGVQNTNTNQRTEAVNIFGESEYFECSKLDLPSGDKTSSCSTDVCSSSPLRIQRMEDSDSMIVRAEQPSPISVLEQFSVDDSISSPSTISPAAEPPVESFGTDIEELYASSLMESHLDLKSNAATCIYKQGPLSECIRAVLQISGLNWDELSRKWHLLDQMLDSSLFDNVEVWPEKSSTDRRLLSGYISEVLLEIYQCYFRCSPWVSFLNPKPRQALLSENMSPEVLRRVDWPLLSELPQQTLQQLIEKDLAKSETWMDIRPDTEELVTELVDSILEDLVVYAAIQLRT</sequence>
<dbReference type="RefSeq" id="XP_022773156.1">
    <property type="nucleotide sequence ID" value="XM_022917421.1"/>
</dbReference>
<dbReference type="PANTHER" id="PTHR47212">
    <property type="entry name" value="ADHESIN-LIKE PROTEIN, PUTATIVE (DUF3741)-RELATED"/>
    <property type="match status" value="1"/>
</dbReference>
<organism evidence="4 5">
    <name type="scientific">Durio zibethinus</name>
    <name type="common">Durian</name>
    <dbReference type="NCBI Taxonomy" id="66656"/>
    <lineage>
        <taxon>Eukaryota</taxon>
        <taxon>Viridiplantae</taxon>
        <taxon>Streptophyta</taxon>
        <taxon>Embryophyta</taxon>
        <taxon>Tracheophyta</taxon>
        <taxon>Spermatophyta</taxon>
        <taxon>Magnoliopsida</taxon>
        <taxon>eudicotyledons</taxon>
        <taxon>Gunneridae</taxon>
        <taxon>Pentapetalae</taxon>
        <taxon>rosids</taxon>
        <taxon>malvids</taxon>
        <taxon>Malvales</taxon>
        <taxon>Malvaceae</taxon>
        <taxon>Helicteroideae</taxon>
        <taxon>Durio</taxon>
    </lineage>
</organism>
<feature type="region of interest" description="Disordered" evidence="1">
    <location>
        <begin position="333"/>
        <end position="357"/>
    </location>
</feature>
<dbReference type="Pfam" id="PF12552">
    <property type="entry name" value="DUF3741"/>
    <property type="match status" value="1"/>
</dbReference>
<feature type="compositionally biased region" description="Basic residues" evidence="1">
    <location>
        <begin position="186"/>
        <end position="196"/>
    </location>
</feature>
<dbReference type="KEGG" id="dzi:111315581"/>
<dbReference type="GeneID" id="111315581"/>
<evidence type="ECO:0000313" key="4">
    <source>
        <dbReference type="Proteomes" id="UP000515121"/>
    </source>
</evidence>
<dbReference type="OrthoDB" id="952876at2759"/>
<feature type="region of interest" description="Disordered" evidence="1">
    <location>
        <begin position="109"/>
        <end position="131"/>
    </location>
</feature>
<feature type="domain" description="DUF4378" evidence="3">
    <location>
        <begin position="851"/>
        <end position="994"/>
    </location>
</feature>
<reference evidence="5" key="1">
    <citation type="submission" date="2025-08" db="UniProtKB">
        <authorList>
            <consortium name="RefSeq"/>
        </authorList>
    </citation>
    <scope>IDENTIFICATION</scope>
    <source>
        <tissue evidence="5">Fruit stalk</tissue>
    </source>
</reference>
<dbReference type="InterPro" id="IPR022212">
    <property type="entry name" value="DUF3741"/>
</dbReference>
<proteinExistence type="predicted"/>
<gene>
    <name evidence="5" type="primary">LOC111315581</name>
</gene>
<evidence type="ECO:0000256" key="1">
    <source>
        <dbReference type="SAM" id="MobiDB-lite"/>
    </source>
</evidence>
<evidence type="ECO:0000259" key="3">
    <source>
        <dbReference type="Pfam" id="PF14309"/>
    </source>
</evidence>
<evidence type="ECO:0000313" key="5">
    <source>
        <dbReference type="RefSeq" id="XP_022773156.1"/>
    </source>
</evidence>
<evidence type="ECO:0000259" key="2">
    <source>
        <dbReference type="Pfam" id="PF12552"/>
    </source>
</evidence>
<dbReference type="PROSITE" id="PS51257">
    <property type="entry name" value="PROKAR_LIPOPROTEIN"/>
    <property type="match status" value="1"/>
</dbReference>
<dbReference type="AlphaFoldDB" id="A0A6P6B8I3"/>
<name>A0A6P6B8I3_DURZI</name>
<dbReference type="PANTHER" id="PTHR47212:SF2">
    <property type="entry name" value="DUF3741 DOMAIN-CONTAINING PROTEIN"/>
    <property type="match status" value="1"/>
</dbReference>
<keyword evidence="4" id="KW-1185">Reference proteome</keyword>
<protein>
    <submittedName>
        <fullName evidence="5">Uncharacterized protein LOC111315581 isoform X1</fullName>
    </submittedName>
</protein>